<evidence type="ECO:0000256" key="1">
    <source>
        <dbReference type="ARBA" id="ARBA00022491"/>
    </source>
</evidence>
<dbReference type="STRING" id="405444.ABB26_02925"/>
<evidence type="ECO:0000256" key="3">
    <source>
        <dbReference type="ARBA" id="ARBA00023125"/>
    </source>
</evidence>
<dbReference type="Pfam" id="PF13977">
    <property type="entry name" value="TetR_C_6"/>
    <property type="match status" value="1"/>
</dbReference>
<gene>
    <name evidence="7" type="ORF">ABB26_02925</name>
</gene>
<keyword evidence="1" id="KW-0678">Repressor</keyword>
<feature type="DNA-binding region" description="H-T-H motif" evidence="5">
    <location>
        <begin position="38"/>
        <end position="57"/>
    </location>
</feature>
<accession>A0A0R0CIT3</accession>
<dbReference type="InterPro" id="IPR036271">
    <property type="entry name" value="Tet_transcr_reg_TetR-rel_C_sf"/>
</dbReference>
<protein>
    <recommendedName>
        <fullName evidence="6">HTH tetR-type domain-containing protein</fullName>
    </recommendedName>
</protein>
<dbReference type="PROSITE" id="PS50977">
    <property type="entry name" value="HTH_TETR_2"/>
    <property type="match status" value="1"/>
</dbReference>
<dbReference type="Pfam" id="PF00440">
    <property type="entry name" value="TetR_N"/>
    <property type="match status" value="1"/>
</dbReference>
<sequence>MSSVTNTLPATEKGEARRQQVLDAATKCFRRSGFHGTSIARICKVAGMSPGHIYHYFENKEAIVEAIAKREEQDIFELARKVQEDESGGNLAARVARQVPDSVDRCLDPAYLELQLELAAEAARNPTIRRILRQSDAVVTSEFMALSNRVGLPHGLDEAEVELRMKMISAIFNGLMVRGAVGESIDREQMIRLVEKLIRFLLDDAP</sequence>
<name>A0A0R0CIT3_9GAMM</name>
<evidence type="ECO:0000256" key="2">
    <source>
        <dbReference type="ARBA" id="ARBA00023015"/>
    </source>
</evidence>
<dbReference type="PRINTS" id="PR00455">
    <property type="entry name" value="HTHTETR"/>
</dbReference>
<dbReference type="GO" id="GO:0000976">
    <property type="term" value="F:transcription cis-regulatory region binding"/>
    <property type="evidence" value="ECO:0007669"/>
    <property type="project" value="TreeGrafter"/>
</dbReference>
<dbReference type="SUPFAM" id="SSF46689">
    <property type="entry name" value="Homeodomain-like"/>
    <property type="match status" value="1"/>
</dbReference>
<organism evidence="7 8">
    <name type="scientific">Stenotrophomonas humi</name>
    <dbReference type="NCBI Taxonomy" id="405444"/>
    <lineage>
        <taxon>Bacteria</taxon>
        <taxon>Pseudomonadati</taxon>
        <taxon>Pseudomonadota</taxon>
        <taxon>Gammaproteobacteria</taxon>
        <taxon>Lysobacterales</taxon>
        <taxon>Lysobacteraceae</taxon>
        <taxon>Stenotrophomonas</taxon>
    </lineage>
</organism>
<dbReference type="RefSeq" id="WP_057632080.1">
    <property type="nucleotide sequence ID" value="NZ_LDJI01000006.1"/>
</dbReference>
<evidence type="ECO:0000313" key="7">
    <source>
        <dbReference type="EMBL" id="KRG65521.1"/>
    </source>
</evidence>
<dbReference type="InterPro" id="IPR039538">
    <property type="entry name" value="BetI_C"/>
</dbReference>
<evidence type="ECO:0000313" key="8">
    <source>
        <dbReference type="Proteomes" id="UP000050864"/>
    </source>
</evidence>
<reference evidence="7 8" key="1">
    <citation type="submission" date="2015-05" db="EMBL/GenBank/DDBJ databases">
        <title>Genome sequencing and analysis of members of genus Stenotrophomonas.</title>
        <authorList>
            <person name="Patil P.P."/>
            <person name="Midha S."/>
            <person name="Patil P.B."/>
        </authorList>
    </citation>
    <scope>NUCLEOTIDE SEQUENCE [LARGE SCALE GENOMIC DNA]</scope>
    <source>
        <strain evidence="7 8">DSM 18929</strain>
    </source>
</reference>
<dbReference type="GO" id="GO:0003700">
    <property type="term" value="F:DNA-binding transcription factor activity"/>
    <property type="evidence" value="ECO:0007669"/>
    <property type="project" value="TreeGrafter"/>
</dbReference>
<dbReference type="PANTHER" id="PTHR30055">
    <property type="entry name" value="HTH-TYPE TRANSCRIPTIONAL REGULATOR RUTR"/>
    <property type="match status" value="1"/>
</dbReference>
<dbReference type="InterPro" id="IPR009057">
    <property type="entry name" value="Homeodomain-like_sf"/>
</dbReference>
<evidence type="ECO:0000256" key="5">
    <source>
        <dbReference type="PROSITE-ProRule" id="PRU00335"/>
    </source>
</evidence>
<dbReference type="PATRIC" id="fig|405444.3.peg.3247"/>
<keyword evidence="4" id="KW-0804">Transcription</keyword>
<keyword evidence="3 5" id="KW-0238">DNA-binding</keyword>
<dbReference type="SUPFAM" id="SSF48498">
    <property type="entry name" value="Tetracyclin repressor-like, C-terminal domain"/>
    <property type="match status" value="1"/>
</dbReference>
<dbReference type="PANTHER" id="PTHR30055:SF234">
    <property type="entry name" value="HTH-TYPE TRANSCRIPTIONAL REGULATOR BETI"/>
    <property type="match status" value="1"/>
</dbReference>
<proteinExistence type="predicted"/>
<feature type="domain" description="HTH tetR-type" evidence="6">
    <location>
        <begin position="15"/>
        <end position="75"/>
    </location>
</feature>
<evidence type="ECO:0000256" key="4">
    <source>
        <dbReference type="ARBA" id="ARBA00023163"/>
    </source>
</evidence>
<dbReference type="Gene3D" id="1.10.357.10">
    <property type="entry name" value="Tetracycline Repressor, domain 2"/>
    <property type="match status" value="1"/>
</dbReference>
<keyword evidence="8" id="KW-1185">Reference proteome</keyword>
<dbReference type="EMBL" id="LDJI01000006">
    <property type="protein sequence ID" value="KRG65521.1"/>
    <property type="molecule type" value="Genomic_DNA"/>
</dbReference>
<comment type="caution">
    <text evidence="7">The sequence shown here is derived from an EMBL/GenBank/DDBJ whole genome shotgun (WGS) entry which is preliminary data.</text>
</comment>
<keyword evidence="2" id="KW-0805">Transcription regulation</keyword>
<evidence type="ECO:0000259" key="6">
    <source>
        <dbReference type="PROSITE" id="PS50977"/>
    </source>
</evidence>
<dbReference type="InterPro" id="IPR001647">
    <property type="entry name" value="HTH_TetR"/>
</dbReference>
<dbReference type="AlphaFoldDB" id="A0A0R0CIT3"/>
<dbReference type="Proteomes" id="UP000050864">
    <property type="component" value="Unassembled WGS sequence"/>
</dbReference>
<dbReference type="InterPro" id="IPR050109">
    <property type="entry name" value="HTH-type_TetR-like_transc_reg"/>
</dbReference>